<dbReference type="GO" id="GO:0016987">
    <property type="term" value="F:sigma factor activity"/>
    <property type="evidence" value="ECO:0007669"/>
    <property type="project" value="UniProtKB-KW"/>
</dbReference>
<dbReference type="EMBL" id="FOPP01000011">
    <property type="protein sequence ID" value="SFH39885.1"/>
    <property type="molecule type" value="Genomic_DNA"/>
</dbReference>
<dbReference type="InterPro" id="IPR014327">
    <property type="entry name" value="RNA_pol_sigma70_bacteroid"/>
</dbReference>
<evidence type="ECO:0000313" key="8">
    <source>
        <dbReference type="Proteomes" id="UP000199666"/>
    </source>
</evidence>
<keyword evidence="8" id="KW-1185">Reference proteome</keyword>
<dbReference type="PANTHER" id="PTHR43133">
    <property type="entry name" value="RNA POLYMERASE ECF-TYPE SIGMA FACTO"/>
    <property type="match status" value="1"/>
</dbReference>
<dbReference type="GO" id="GO:0006352">
    <property type="term" value="P:DNA-templated transcription initiation"/>
    <property type="evidence" value="ECO:0007669"/>
    <property type="project" value="InterPro"/>
</dbReference>
<dbReference type="GO" id="GO:0003677">
    <property type="term" value="F:DNA binding"/>
    <property type="evidence" value="ECO:0007669"/>
    <property type="project" value="InterPro"/>
</dbReference>
<evidence type="ECO:0000256" key="1">
    <source>
        <dbReference type="ARBA" id="ARBA00010641"/>
    </source>
</evidence>
<dbReference type="SUPFAM" id="SSF88946">
    <property type="entry name" value="Sigma2 domain of RNA polymerase sigma factors"/>
    <property type="match status" value="1"/>
</dbReference>
<dbReference type="Pfam" id="PF04542">
    <property type="entry name" value="Sigma70_r2"/>
    <property type="match status" value="1"/>
</dbReference>
<dbReference type="InterPro" id="IPR014284">
    <property type="entry name" value="RNA_pol_sigma-70_dom"/>
</dbReference>
<dbReference type="SUPFAM" id="SSF88659">
    <property type="entry name" value="Sigma3 and sigma4 domains of RNA polymerase sigma factors"/>
    <property type="match status" value="1"/>
</dbReference>
<dbReference type="InterPro" id="IPR036388">
    <property type="entry name" value="WH-like_DNA-bd_sf"/>
</dbReference>
<proteinExistence type="inferred from homology"/>
<accession>A0A1I2ZQI4</accession>
<evidence type="ECO:0000313" key="7">
    <source>
        <dbReference type="EMBL" id="SFH39885.1"/>
    </source>
</evidence>
<dbReference type="InterPro" id="IPR039425">
    <property type="entry name" value="RNA_pol_sigma-70-like"/>
</dbReference>
<dbReference type="Proteomes" id="UP000199666">
    <property type="component" value="Unassembled WGS sequence"/>
</dbReference>
<evidence type="ECO:0000259" key="5">
    <source>
        <dbReference type="Pfam" id="PF04542"/>
    </source>
</evidence>
<keyword evidence="2" id="KW-0805">Transcription regulation</keyword>
<dbReference type="InterPro" id="IPR007627">
    <property type="entry name" value="RNA_pol_sigma70_r2"/>
</dbReference>
<dbReference type="Pfam" id="PF08281">
    <property type="entry name" value="Sigma70_r4_2"/>
    <property type="match status" value="1"/>
</dbReference>
<dbReference type="RefSeq" id="WP_090996735.1">
    <property type="nucleotide sequence ID" value="NZ_FOPP01000011.1"/>
</dbReference>
<evidence type="ECO:0000256" key="4">
    <source>
        <dbReference type="ARBA" id="ARBA00023163"/>
    </source>
</evidence>
<dbReference type="AlphaFoldDB" id="A0A1I2ZQI4"/>
<dbReference type="PANTHER" id="PTHR43133:SF46">
    <property type="entry name" value="RNA POLYMERASE SIGMA-70 FACTOR ECF SUBFAMILY"/>
    <property type="match status" value="1"/>
</dbReference>
<name>A0A1I2ZQI4_9SPHI</name>
<dbReference type="NCBIfam" id="TIGR02985">
    <property type="entry name" value="Sig70_bacteroi1"/>
    <property type="match status" value="1"/>
</dbReference>
<dbReference type="Gene3D" id="1.10.10.10">
    <property type="entry name" value="Winged helix-like DNA-binding domain superfamily/Winged helix DNA-binding domain"/>
    <property type="match status" value="1"/>
</dbReference>
<dbReference type="InterPro" id="IPR013324">
    <property type="entry name" value="RNA_pol_sigma_r3/r4-like"/>
</dbReference>
<protein>
    <submittedName>
        <fullName evidence="7">RNA polymerase sigma-70 factor, ECF subfamily</fullName>
    </submittedName>
</protein>
<keyword evidence="4" id="KW-0804">Transcription</keyword>
<dbReference type="STRING" id="414048.SAMN04489864_1115"/>
<evidence type="ECO:0000256" key="3">
    <source>
        <dbReference type="ARBA" id="ARBA00023082"/>
    </source>
</evidence>
<dbReference type="NCBIfam" id="TIGR02937">
    <property type="entry name" value="sigma70-ECF"/>
    <property type="match status" value="1"/>
</dbReference>
<sequence length="195" mass="22946">MRNEKALLKGISCGDETQFRELFNSYREKVYSYAFKILKSESEAEDVLQDVFLKLWLHDELDEIDNFEGYLKAMTRNHVFKVLRRQNLKCATNNLLKIKWTESHNETEELVLLNDSQLIINRALNEMPPKQKLVYNLCKSDGLKYDAVAKRLAISPLTVKTHMQHSLRFLRSYLTKHTDIAVFLLIIENLIRINK</sequence>
<dbReference type="InterPro" id="IPR013249">
    <property type="entry name" value="RNA_pol_sigma70_r4_t2"/>
</dbReference>
<keyword evidence="3" id="KW-0731">Sigma factor</keyword>
<gene>
    <name evidence="7" type="ORF">SAMN04489864_1115</name>
</gene>
<reference evidence="7 8" key="1">
    <citation type="submission" date="2016-10" db="EMBL/GenBank/DDBJ databases">
        <authorList>
            <person name="de Groot N.N."/>
        </authorList>
    </citation>
    <scope>NUCLEOTIDE SEQUENCE [LARGE SCALE GENOMIC DNA]</scope>
    <source>
        <strain evidence="7 8">DSM 18684</strain>
    </source>
</reference>
<dbReference type="InterPro" id="IPR013325">
    <property type="entry name" value="RNA_pol_sigma_r2"/>
</dbReference>
<dbReference type="Gene3D" id="1.10.1740.10">
    <property type="match status" value="1"/>
</dbReference>
<organism evidence="7 8">
    <name type="scientific">Pedobacter insulae</name>
    <dbReference type="NCBI Taxonomy" id="414048"/>
    <lineage>
        <taxon>Bacteria</taxon>
        <taxon>Pseudomonadati</taxon>
        <taxon>Bacteroidota</taxon>
        <taxon>Sphingobacteriia</taxon>
        <taxon>Sphingobacteriales</taxon>
        <taxon>Sphingobacteriaceae</taxon>
        <taxon>Pedobacter</taxon>
    </lineage>
</organism>
<comment type="similarity">
    <text evidence="1">Belongs to the sigma-70 factor family. ECF subfamily.</text>
</comment>
<evidence type="ECO:0000259" key="6">
    <source>
        <dbReference type="Pfam" id="PF08281"/>
    </source>
</evidence>
<dbReference type="OrthoDB" id="799938at2"/>
<feature type="domain" description="RNA polymerase sigma-70 region 2" evidence="5">
    <location>
        <begin position="22"/>
        <end position="87"/>
    </location>
</feature>
<feature type="domain" description="RNA polymerase sigma factor 70 region 4 type 2" evidence="6">
    <location>
        <begin position="119"/>
        <end position="170"/>
    </location>
</feature>
<evidence type="ECO:0000256" key="2">
    <source>
        <dbReference type="ARBA" id="ARBA00023015"/>
    </source>
</evidence>